<organism evidence="9 10">
    <name type="scientific">Chitinophaga dinghuensis</name>
    <dbReference type="NCBI Taxonomy" id="1539050"/>
    <lineage>
        <taxon>Bacteria</taxon>
        <taxon>Pseudomonadati</taxon>
        <taxon>Bacteroidota</taxon>
        <taxon>Chitinophagia</taxon>
        <taxon>Chitinophagales</taxon>
        <taxon>Chitinophagaceae</taxon>
        <taxon>Chitinophaga</taxon>
    </lineage>
</organism>
<feature type="signal peptide" evidence="6">
    <location>
        <begin position="1"/>
        <end position="22"/>
    </location>
</feature>
<evidence type="ECO:0000256" key="6">
    <source>
        <dbReference type="SAM" id="SignalP"/>
    </source>
</evidence>
<dbReference type="Pfam" id="PF14322">
    <property type="entry name" value="SusD-like_3"/>
    <property type="match status" value="1"/>
</dbReference>
<evidence type="ECO:0000256" key="3">
    <source>
        <dbReference type="ARBA" id="ARBA00022729"/>
    </source>
</evidence>
<dbReference type="Proteomes" id="UP000249819">
    <property type="component" value="Unassembled WGS sequence"/>
</dbReference>
<keyword evidence="5" id="KW-0998">Cell outer membrane</keyword>
<evidence type="ECO:0000313" key="10">
    <source>
        <dbReference type="Proteomes" id="UP000249819"/>
    </source>
</evidence>
<evidence type="ECO:0000256" key="1">
    <source>
        <dbReference type="ARBA" id="ARBA00004442"/>
    </source>
</evidence>
<evidence type="ECO:0000256" key="2">
    <source>
        <dbReference type="ARBA" id="ARBA00006275"/>
    </source>
</evidence>
<dbReference type="AlphaFoldDB" id="A0A327W773"/>
<dbReference type="EMBL" id="QLMA01000004">
    <property type="protein sequence ID" value="RAJ81868.1"/>
    <property type="molecule type" value="Genomic_DNA"/>
</dbReference>
<comment type="similarity">
    <text evidence="2">Belongs to the SusD family.</text>
</comment>
<reference evidence="9 10" key="1">
    <citation type="submission" date="2018-06" db="EMBL/GenBank/DDBJ databases">
        <title>Genomic Encyclopedia of Archaeal and Bacterial Type Strains, Phase II (KMG-II): from individual species to whole genera.</title>
        <authorList>
            <person name="Goeker M."/>
        </authorList>
    </citation>
    <scope>NUCLEOTIDE SEQUENCE [LARGE SCALE GENOMIC DNA]</scope>
    <source>
        <strain evidence="9 10">DSM 29821</strain>
    </source>
</reference>
<evidence type="ECO:0000256" key="4">
    <source>
        <dbReference type="ARBA" id="ARBA00023136"/>
    </source>
</evidence>
<evidence type="ECO:0000259" key="8">
    <source>
        <dbReference type="Pfam" id="PF14322"/>
    </source>
</evidence>
<keyword evidence="4" id="KW-0472">Membrane</keyword>
<feature type="domain" description="SusD-like N-terminal" evidence="8">
    <location>
        <begin position="43"/>
        <end position="232"/>
    </location>
</feature>
<dbReference type="SUPFAM" id="SSF48452">
    <property type="entry name" value="TPR-like"/>
    <property type="match status" value="1"/>
</dbReference>
<dbReference type="Pfam" id="PF07980">
    <property type="entry name" value="SusD_RagB"/>
    <property type="match status" value="1"/>
</dbReference>
<sequence>MKYTTIRNWSFILCLASLPVFHSSCNKMLDIKPTDQVDGEDIFKSMTTVNRAVLGVYAGWQPEYTLRIGAVTADECMIGTKNAGVNGSAQNLFRWSFTGYDPEIIAPWTNAYQVINRVNRILEGLPQTPTLNKEEEQQKIHLQSELLAIRAFEHFELYRMYGSTGVYNPEAYAVPYVTSSDINAKPSRPKVAAFFTALEQDLTTALENSEESTDITRMTKGAMYALQARVSLYTNNWTSALQNADKAMTDTKLADRKEFPGIWTDKNNAEVIFKLKRTNQSPLRPGDIWKNAELGIVYFAPAQKLLRAYDQENDIRYDAYFDHDPELAADGQLPDVIAKYAGEDGAANRNDVKVFRAGEMYLIRAEAYANLGRIAEAAEQLNTLRATRIEGYTPETFTDAASLKTAIQAERYLELPYEGHRFFDLKRWGLPVNRLAGDTGPDGQLSLNPGTLYYYLPLPQAEILSNPNIRPNNNGW</sequence>
<protein>
    <submittedName>
        <fullName evidence="9">Putative outer membrane starch-binding protein</fullName>
    </submittedName>
</protein>
<name>A0A327W773_9BACT</name>
<dbReference type="RefSeq" id="WP_170137734.1">
    <property type="nucleotide sequence ID" value="NZ_QLMA01000004.1"/>
</dbReference>
<feature type="domain" description="RagB/SusD" evidence="7">
    <location>
        <begin position="343"/>
        <end position="476"/>
    </location>
</feature>
<comment type="caution">
    <text evidence="9">The sequence shown here is derived from an EMBL/GenBank/DDBJ whole genome shotgun (WGS) entry which is preliminary data.</text>
</comment>
<evidence type="ECO:0000313" key="9">
    <source>
        <dbReference type="EMBL" id="RAJ81868.1"/>
    </source>
</evidence>
<proteinExistence type="inferred from homology"/>
<keyword evidence="10" id="KW-1185">Reference proteome</keyword>
<dbReference type="InterPro" id="IPR011990">
    <property type="entry name" value="TPR-like_helical_dom_sf"/>
</dbReference>
<evidence type="ECO:0000256" key="5">
    <source>
        <dbReference type="ARBA" id="ARBA00023237"/>
    </source>
</evidence>
<comment type="subcellular location">
    <subcellularLocation>
        <location evidence="1">Cell outer membrane</location>
    </subcellularLocation>
</comment>
<keyword evidence="3 6" id="KW-0732">Signal</keyword>
<feature type="chain" id="PRO_5016254011" evidence="6">
    <location>
        <begin position="23"/>
        <end position="476"/>
    </location>
</feature>
<gene>
    <name evidence="9" type="ORF">CLV59_10493</name>
</gene>
<dbReference type="GO" id="GO:0009279">
    <property type="term" value="C:cell outer membrane"/>
    <property type="evidence" value="ECO:0007669"/>
    <property type="project" value="UniProtKB-SubCell"/>
</dbReference>
<evidence type="ECO:0000259" key="7">
    <source>
        <dbReference type="Pfam" id="PF07980"/>
    </source>
</evidence>
<accession>A0A327W773</accession>
<dbReference type="InterPro" id="IPR012944">
    <property type="entry name" value="SusD_RagB_dom"/>
</dbReference>
<dbReference type="InterPro" id="IPR033985">
    <property type="entry name" value="SusD-like_N"/>
</dbReference>
<dbReference type="Gene3D" id="1.25.40.390">
    <property type="match status" value="1"/>
</dbReference>